<sequence length="112" mass="13091">MAGMPWAKPRSETLRGDTPTPTPANSSYIENRSFLHLFALLPNIYWQVPTSIKIWPFRNPQFQWENQCQHKAESRGQHEATQAARESWNLSTLAQPGEYQLWRLSQDSRSKY</sequence>
<reference evidence="2" key="8">
    <citation type="journal article" date="2005" name="Science">
        <title>Antisense Transcription in the Mammalian Transcriptome.</title>
        <authorList>
            <consortium name="RIKEN Genome Exploration Research Group and Genome Science Group (Genome Network Project Core Group) and the FANTOM Consortium"/>
        </authorList>
    </citation>
    <scope>NUCLEOTIDE SEQUENCE</scope>
    <source>
        <strain evidence="2">C57BL/6J</strain>
        <tissue evidence="2">Thymus</tissue>
    </source>
</reference>
<dbReference type="EMBL" id="AK030989">
    <property type="protein sequence ID" value="BAE20468.1"/>
    <property type="molecule type" value="mRNA"/>
</dbReference>
<accession>Q3V3W2</accession>
<evidence type="ECO:0000256" key="1">
    <source>
        <dbReference type="SAM" id="MobiDB-lite"/>
    </source>
</evidence>
<reference evidence="2" key="4">
    <citation type="journal article" date="2001" name="Nature">
        <title>Functional annotation of a full-length mouse cDNA collection.</title>
        <authorList>
            <consortium name="The RIKEN Genome Exploration Research Group Phase II Team and the FANTOM Consortium"/>
        </authorList>
    </citation>
    <scope>NUCLEOTIDE SEQUENCE</scope>
    <source>
        <strain evidence="2">C57BL/6J</strain>
        <tissue evidence="2">Thymus</tissue>
    </source>
</reference>
<reference evidence="2" key="2">
    <citation type="journal article" date="2000" name="Genome Res.">
        <title>Normalization and subtraction of cap-trapper-selected cDNAs to prepare full-length cDNA libraries for rapid discovery of new genes.</title>
        <authorList>
            <person name="Carninci P."/>
            <person name="Shibata Y."/>
            <person name="Hayatsu N."/>
            <person name="Sugahara Y."/>
            <person name="Shibata K."/>
            <person name="Itoh M."/>
            <person name="Konno H."/>
            <person name="Okazaki Y."/>
            <person name="Muramatsu M."/>
            <person name="Hayashizaki Y."/>
        </authorList>
    </citation>
    <scope>NUCLEOTIDE SEQUENCE</scope>
    <source>
        <strain evidence="2">C57BL/6J</strain>
        <tissue evidence="2">Thymus</tissue>
    </source>
</reference>
<reference evidence="2" key="7">
    <citation type="journal article" date="2005" name="Science">
        <title>The Transcriptional Landscape of the Mammalian Genome.</title>
        <authorList>
            <consortium name="The FANTOM Consortium"/>
            <consortium name="Riken Genome Exploration Research Group and Genome Science Group (Genome Network Project Core Group)"/>
        </authorList>
    </citation>
    <scope>NUCLEOTIDE SEQUENCE</scope>
    <source>
        <strain evidence="2">C57BL/6J</strain>
        <tissue evidence="2">Thymus</tissue>
    </source>
</reference>
<reference evidence="2" key="6">
    <citation type="journal article" date="2002" name="Nature">
        <title>Analysis of the mouse transcriptome based on functional annotation of 60,770 full-length cDNAs.</title>
        <authorList>
            <consortium name="The FANTOM Consortium and the RIKEN Genome Exploration Research Group Phase I and II Team"/>
        </authorList>
    </citation>
    <scope>NUCLEOTIDE SEQUENCE</scope>
    <source>
        <strain evidence="2">C57BL/6J</strain>
        <tissue evidence="2">Thymus</tissue>
    </source>
</reference>
<feature type="region of interest" description="Disordered" evidence="1">
    <location>
        <begin position="1"/>
        <end position="25"/>
    </location>
</feature>
<name>Q3V3W2_MOUSE</name>
<proteinExistence type="evidence at transcript level"/>
<organism evidence="2">
    <name type="scientific">Mus musculus</name>
    <name type="common">Mouse</name>
    <dbReference type="NCBI Taxonomy" id="10090"/>
    <lineage>
        <taxon>Eukaryota</taxon>
        <taxon>Metazoa</taxon>
        <taxon>Chordata</taxon>
        <taxon>Craniata</taxon>
        <taxon>Vertebrata</taxon>
        <taxon>Euteleostomi</taxon>
        <taxon>Mammalia</taxon>
        <taxon>Eutheria</taxon>
        <taxon>Euarchontoglires</taxon>
        <taxon>Glires</taxon>
        <taxon>Rodentia</taxon>
        <taxon>Myomorpha</taxon>
        <taxon>Muroidea</taxon>
        <taxon>Muridae</taxon>
        <taxon>Murinae</taxon>
        <taxon>Mus</taxon>
        <taxon>Mus</taxon>
    </lineage>
</organism>
<reference evidence="2" key="1">
    <citation type="journal article" date="1999" name="Methods Enzymol.">
        <title>High-efficiency full-length cDNA cloning.</title>
        <authorList>
            <person name="Carninci P."/>
            <person name="Hayashizaki Y."/>
        </authorList>
    </citation>
    <scope>NUCLEOTIDE SEQUENCE</scope>
    <source>
        <strain evidence="2">C57BL/6J</strain>
        <tissue evidence="2">Thymus</tissue>
    </source>
</reference>
<reference evidence="2" key="5">
    <citation type="submission" date="2001-07" db="EMBL/GenBank/DDBJ databases">
        <authorList>
            <person name="Adachi J."/>
            <person name="Aizawa K."/>
            <person name="Akimura T."/>
            <person name="Arakawa T."/>
            <person name="Bono H."/>
            <person name="Carninci P."/>
            <person name="Fukuda S."/>
            <person name="Furuno M."/>
            <person name="Hanagaki T."/>
            <person name="Hara A."/>
            <person name="Hashizume W."/>
            <person name="Hayashida K."/>
            <person name="Hayatsu N."/>
            <person name="Hiramoto K."/>
            <person name="Hiraoka T."/>
            <person name="Hirozane T."/>
            <person name="Hori F."/>
            <person name="Imotani K."/>
            <person name="Ishii Y."/>
            <person name="Itoh M."/>
            <person name="Kagawa I."/>
            <person name="Kasukawa T."/>
            <person name="Katoh H."/>
            <person name="Kawai J."/>
            <person name="Kojima Y."/>
            <person name="Kondo S."/>
            <person name="Konno H."/>
            <person name="Kouda M."/>
            <person name="Koya S."/>
            <person name="Kurihara C."/>
            <person name="Matsuyama T."/>
            <person name="Miyazaki A."/>
            <person name="Murata M."/>
            <person name="Nakamura M."/>
            <person name="Nishi K."/>
            <person name="Nomura K."/>
            <person name="Numazaki R."/>
            <person name="Ohno M."/>
            <person name="Ohsato N."/>
            <person name="Okazaki Y."/>
            <person name="Saito R."/>
            <person name="Saitoh H."/>
            <person name="Sakai C."/>
            <person name="Sakai K."/>
            <person name="Sakazume N."/>
            <person name="Sano H."/>
            <person name="Sasaki D."/>
            <person name="Shibata K."/>
            <person name="Shinagawa A."/>
            <person name="Shiraki T."/>
            <person name="Sogabe Y."/>
            <person name="Tagami M."/>
            <person name="Tagawa A."/>
            <person name="Takahashi F."/>
            <person name="Takaku-Akahira S."/>
            <person name="Takeda Y."/>
            <person name="Tanaka T."/>
            <person name="Tomaru A."/>
            <person name="Toya T."/>
            <person name="Yasunishi A."/>
            <person name="Muramatsu M."/>
            <person name="Hayashizaki Y."/>
        </authorList>
    </citation>
    <scope>NUCLEOTIDE SEQUENCE</scope>
    <source>
        <strain evidence="2">C57BL/6J</strain>
        <tissue evidence="2">Thymus</tissue>
    </source>
</reference>
<evidence type="ECO:0000313" key="2">
    <source>
        <dbReference type="EMBL" id="BAE20468.1"/>
    </source>
</evidence>
<dbReference type="AlphaFoldDB" id="Q3V3W2"/>
<reference evidence="2" key="3">
    <citation type="journal article" date="2000" name="Genome Res.">
        <title>RIKEN integrated sequence analysis (RISA) system--384-format sequencing pipeline with 384 multicapillary sequencer.</title>
        <authorList>
            <person name="Shibata K."/>
            <person name="Itoh M."/>
            <person name="Aizawa K."/>
            <person name="Nagaoka S."/>
            <person name="Sasaki N."/>
            <person name="Carninci P."/>
            <person name="Konno H."/>
            <person name="Akiyama J."/>
            <person name="Nishi K."/>
            <person name="Kitsunai T."/>
            <person name="Tashiro H."/>
            <person name="Itoh M."/>
            <person name="Sumi N."/>
            <person name="Ishii Y."/>
            <person name="Nakamura S."/>
            <person name="Hazama M."/>
            <person name="Nishine T."/>
            <person name="Harada A."/>
            <person name="Yamamoto R."/>
            <person name="Matsumoto H."/>
            <person name="Sakaguchi S."/>
            <person name="Ikegami T."/>
            <person name="Kashiwagi K."/>
            <person name="Fujiwake S."/>
            <person name="Inoue K."/>
            <person name="Togawa Y."/>
            <person name="Izawa M."/>
            <person name="Ohara E."/>
            <person name="Watahiki M."/>
            <person name="Yoneda Y."/>
            <person name="Ishikawa T."/>
            <person name="Ozawa K."/>
            <person name="Tanaka T."/>
            <person name="Matsuura S."/>
            <person name="Kawai J."/>
            <person name="Okazaki Y."/>
            <person name="Muramatsu M."/>
            <person name="Inoue Y."/>
            <person name="Kira A."/>
            <person name="Hayashizaki Y."/>
        </authorList>
    </citation>
    <scope>NUCLEOTIDE SEQUENCE</scope>
    <source>
        <strain evidence="2">C57BL/6J</strain>
        <tissue evidence="2">Thymus</tissue>
    </source>
</reference>
<protein>
    <submittedName>
        <fullName evidence="2">Uncharacterized protein</fullName>
    </submittedName>
</protein>